<organism evidence="2 3">
    <name type="scientific">Nocardioides kongjuensis</name>
    <dbReference type="NCBI Taxonomy" id="349522"/>
    <lineage>
        <taxon>Bacteria</taxon>
        <taxon>Bacillati</taxon>
        <taxon>Actinomycetota</taxon>
        <taxon>Actinomycetes</taxon>
        <taxon>Propionibacteriales</taxon>
        <taxon>Nocardioidaceae</taxon>
        <taxon>Nocardioides</taxon>
    </lineage>
</organism>
<dbReference type="Proteomes" id="UP000582231">
    <property type="component" value="Unassembled WGS sequence"/>
</dbReference>
<dbReference type="PROSITE" id="PS51746">
    <property type="entry name" value="PPM_2"/>
    <property type="match status" value="1"/>
</dbReference>
<feature type="domain" description="PPM-type phosphatase" evidence="1">
    <location>
        <begin position="1"/>
        <end position="207"/>
    </location>
</feature>
<dbReference type="InterPro" id="IPR036457">
    <property type="entry name" value="PPM-type-like_dom_sf"/>
</dbReference>
<evidence type="ECO:0000313" key="3">
    <source>
        <dbReference type="Proteomes" id="UP000582231"/>
    </source>
</evidence>
<dbReference type="EMBL" id="JACCBF010000001">
    <property type="protein sequence ID" value="NYD33787.1"/>
    <property type="molecule type" value="Genomic_DNA"/>
</dbReference>
<name>A0A852RJU9_9ACTN</name>
<reference evidence="2 3" key="1">
    <citation type="submission" date="2020-07" db="EMBL/GenBank/DDBJ databases">
        <title>Sequencing the genomes of 1000 actinobacteria strains.</title>
        <authorList>
            <person name="Klenk H.-P."/>
        </authorList>
    </citation>
    <scope>NUCLEOTIDE SEQUENCE [LARGE SCALE GENOMIC DNA]</scope>
    <source>
        <strain evidence="2 3">DSM 19082</strain>
    </source>
</reference>
<sequence length="226" mass="23522">MADGMGGHACGDVASAFAVEALALIADREQLRPEDVQEAIERANATILDASREPGRSGMGTTLSGVALVDFGGSPHWLVFNIGDSRVYRIAGGTASRLTVDHSEVAELVALGKISEEDAHHHPLRHVITRALGSDPAPVADVWIFPLAPAGDLFVACSDGLTNELDDTRIAAIVEAARGPRDAAAMLVEAAVEAGGHDNVTAVVVSAPPTTDDDLEVATTPKEHVR</sequence>
<proteinExistence type="predicted"/>
<dbReference type="GO" id="GO:0004722">
    <property type="term" value="F:protein serine/threonine phosphatase activity"/>
    <property type="evidence" value="ECO:0007669"/>
    <property type="project" value="UniProtKB-EC"/>
</dbReference>
<dbReference type="PANTHER" id="PTHR47992">
    <property type="entry name" value="PROTEIN PHOSPHATASE"/>
    <property type="match status" value="1"/>
</dbReference>
<evidence type="ECO:0000259" key="1">
    <source>
        <dbReference type="PROSITE" id="PS51746"/>
    </source>
</evidence>
<dbReference type="InterPro" id="IPR001932">
    <property type="entry name" value="PPM-type_phosphatase-like_dom"/>
</dbReference>
<dbReference type="SUPFAM" id="SSF81606">
    <property type="entry name" value="PP2C-like"/>
    <property type="match status" value="1"/>
</dbReference>
<dbReference type="SMART" id="SM00331">
    <property type="entry name" value="PP2C_SIG"/>
    <property type="match status" value="1"/>
</dbReference>
<dbReference type="Gene3D" id="3.60.40.10">
    <property type="entry name" value="PPM-type phosphatase domain"/>
    <property type="match status" value="1"/>
</dbReference>
<dbReference type="EC" id="3.1.3.16" evidence="2"/>
<comment type="caution">
    <text evidence="2">The sequence shown here is derived from an EMBL/GenBank/DDBJ whole genome shotgun (WGS) entry which is preliminary data.</text>
</comment>
<accession>A0A852RJU9</accession>
<keyword evidence="2" id="KW-0378">Hydrolase</keyword>
<evidence type="ECO:0000313" key="2">
    <source>
        <dbReference type="EMBL" id="NYD33787.1"/>
    </source>
</evidence>
<dbReference type="AlphaFoldDB" id="A0A852RJU9"/>
<gene>
    <name evidence="2" type="ORF">BJ958_005333</name>
</gene>
<protein>
    <submittedName>
        <fullName evidence="2">Protein phosphatase</fullName>
        <ecNumber evidence="2">3.1.3.16</ecNumber>
    </submittedName>
</protein>
<dbReference type="CDD" id="cd00143">
    <property type="entry name" value="PP2Cc"/>
    <property type="match status" value="1"/>
</dbReference>
<dbReference type="Pfam" id="PF13672">
    <property type="entry name" value="PP2C_2"/>
    <property type="match status" value="1"/>
</dbReference>
<keyword evidence="3" id="KW-1185">Reference proteome</keyword>
<dbReference type="InterPro" id="IPR015655">
    <property type="entry name" value="PP2C"/>
</dbReference>
<dbReference type="SMART" id="SM00332">
    <property type="entry name" value="PP2Cc"/>
    <property type="match status" value="1"/>
</dbReference>